<sequence>MLHGQNFYVESTPSSSPMHKTVDPSQFCIDGSYYKKKFRVSSAIICTSPRIVPQFFSVIASDCSIISGLFSYQI</sequence>
<feature type="compositionally biased region" description="Polar residues" evidence="1">
    <location>
        <begin position="8"/>
        <end position="18"/>
    </location>
</feature>
<protein>
    <submittedName>
        <fullName evidence="2">Putative ovule protein</fullName>
    </submittedName>
</protein>
<organism evidence="2">
    <name type="scientific">Solanum chacoense</name>
    <name type="common">Chaco potato</name>
    <dbReference type="NCBI Taxonomy" id="4108"/>
    <lineage>
        <taxon>Eukaryota</taxon>
        <taxon>Viridiplantae</taxon>
        <taxon>Streptophyta</taxon>
        <taxon>Embryophyta</taxon>
        <taxon>Tracheophyta</taxon>
        <taxon>Spermatophyta</taxon>
        <taxon>Magnoliopsida</taxon>
        <taxon>eudicotyledons</taxon>
        <taxon>Gunneridae</taxon>
        <taxon>Pentapetalae</taxon>
        <taxon>asterids</taxon>
        <taxon>lamiids</taxon>
        <taxon>Solanales</taxon>
        <taxon>Solanaceae</taxon>
        <taxon>Solanoideae</taxon>
        <taxon>Solaneae</taxon>
        <taxon>Solanum</taxon>
    </lineage>
</organism>
<dbReference type="EMBL" id="GEDG01006499">
    <property type="protein sequence ID" value="JAP31982.1"/>
    <property type="molecule type" value="Transcribed_RNA"/>
</dbReference>
<reference evidence="2" key="1">
    <citation type="submission" date="2015-12" db="EMBL/GenBank/DDBJ databases">
        <title>Gene expression during late stages of embryo sac development: a critical building block for successful pollen-pistil interactions.</title>
        <authorList>
            <person name="Liu Y."/>
            <person name="Joly V."/>
            <person name="Sabar M."/>
            <person name="Matton D.P."/>
        </authorList>
    </citation>
    <scope>NUCLEOTIDE SEQUENCE</scope>
</reference>
<evidence type="ECO:0000313" key="2">
    <source>
        <dbReference type="EMBL" id="JAP31982.1"/>
    </source>
</evidence>
<proteinExistence type="predicted"/>
<name>A0A0V0IH41_SOLCH</name>
<evidence type="ECO:0000256" key="1">
    <source>
        <dbReference type="SAM" id="MobiDB-lite"/>
    </source>
</evidence>
<dbReference type="AlphaFoldDB" id="A0A0V0IH41"/>
<dbReference type="EMBL" id="GEDG01006506">
    <property type="protein sequence ID" value="JAP31975.1"/>
    <property type="molecule type" value="Transcribed_RNA"/>
</dbReference>
<accession>A0A0V0IH41</accession>
<feature type="region of interest" description="Disordered" evidence="1">
    <location>
        <begin position="1"/>
        <end position="20"/>
    </location>
</feature>